<keyword evidence="6" id="KW-1185">Reference proteome</keyword>
<dbReference type="Gene3D" id="1.10.10.60">
    <property type="entry name" value="Homeodomain-like"/>
    <property type="match status" value="1"/>
</dbReference>
<organism evidence="5 6">
    <name type="scientific">Stutzerimonas chloritidismutans</name>
    <name type="common">Pseudomonas chloritidismutans</name>
    <dbReference type="NCBI Taxonomy" id="203192"/>
    <lineage>
        <taxon>Bacteria</taxon>
        <taxon>Pseudomonadati</taxon>
        <taxon>Pseudomonadota</taxon>
        <taxon>Gammaproteobacteria</taxon>
        <taxon>Pseudomonadales</taxon>
        <taxon>Pseudomonadaceae</taxon>
        <taxon>Stutzerimonas</taxon>
    </lineage>
</organism>
<dbReference type="PROSITE" id="PS00041">
    <property type="entry name" value="HTH_ARAC_FAMILY_1"/>
    <property type="match status" value="1"/>
</dbReference>
<feature type="domain" description="HTH araC/xylS-type" evidence="4">
    <location>
        <begin position="227"/>
        <end position="325"/>
    </location>
</feature>
<dbReference type="Gene3D" id="3.40.50.880">
    <property type="match status" value="1"/>
</dbReference>
<accession>A0ABU9ME56</accession>
<evidence type="ECO:0000256" key="1">
    <source>
        <dbReference type="ARBA" id="ARBA00023015"/>
    </source>
</evidence>
<dbReference type="InterPro" id="IPR018062">
    <property type="entry name" value="HTH_AraC-typ_CS"/>
</dbReference>
<dbReference type="EMBL" id="JBCFXD010000019">
    <property type="protein sequence ID" value="MEL7561143.1"/>
    <property type="molecule type" value="Genomic_DNA"/>
</dbReference>
<dbReference type="InterPro" id="IPR009057">
    <property type="entry name" value="Homeodomain-like_sf"/>
</dbReference>
<keyword evidence="1" id="KW-0805">Transcription regulation</keyword>
<dbReference type="SUPFAM" id="SSF52317">
    <property type="entry name" value="Class I glutamine amidotransferase-like"/>
    <property type="match status" value="1"/>
</dbReference>
<evidence type="ECO:0000313" key="5">
    <source>
        <dbReference type="EMBL" id="MEL7561143.1"/>
    </source>
</evidence>
<dbReference type="PRINTS" id="PR00032">
    <property type="entry name" value="HTHARAC"/>
</dbReference>
<evidence type="ECO:0000313" key="6">
    <source>
        <dbReference type="Proteomes" id="UP001467669"/>
    </source>
</evidence>
<dbReference type="Pfam" id="PF12833">
    <property type="entry name" value="HTH_18"/>
    <property type="match status" value="1"/>
</dbReference>
<evidence type="ECO:0000256" key="2">
    <source>
        <dbReference type="ARBA" id="ARBA00023125"/>
    </source>
</evidence>
<dbReference type="Proteomes" id="UP001467669">
    <property type="component" value="Unassembled WGS sequence"/>
</dbReference>
<proteinExistence type="predicted"/>
<name>A0ABU9ME56_STUCH</name>
<sequence length="347" mass="38271">MTVALLATPDSTASTLFGLYDLLSGARRDWQHLINQTSVDAPLLPRIVSRDGQPLRVYNDVLVHAHASLDSMVSADVVIVSDLAISPWAPLDDRYDREAQWMRERYEAGATLASACSGALLLARTGLLKGCEGASHWGYYDCLRREYPEVHWQPDKALVTAGVGQRLVMSGSGSSWHALGLFLIARFVGATEAMEVARMNLLDWDATSPLAYAAMMRTSQLADPVIAHCQEWAAQHYEADAPVAEMVRISGLPERTFQRRFAQATGLSPLDYVHTLRLEEAKQLLESGDLPVEAVAWEVGYQDAGFFGRLFRRKVGMTPAQYRRRFGVLARRLAGVATMQAAAAEPH</sequence>
<reference evidence="5 6" key="1">
    <citation type="submission" date="2024-04" db="EMBL/GenBank/DDBJ databases">
        <title>Draft Genome Sequence of Isolates Cultured from Underwater Hawaii Seamounts in the North Pacific Ocean.</title>
        <authorList>
            <person name="Sharma I."/>
            <person name="Darden B."/>
            <person name="Creggett J."/>
            <person name="Taylor S."/>
            <person name="Grant M.P."/>
            <person name="Scott J."/>
            <person name="Attles S."/>
            <person name="Walker S."/>
            <person name="Johnson G."/>
            <person name="St. Cloud C."/>
        </authorList>
    </citation>
    <scope>NUCLEOTIDE SEQUENCE [LARGE SCALE GENOMIC DNA]</scope>
    <source>
        <strain evidence="5 6">03GJ23</strain>
    </source>
</reference>
<keyword evidence="2" id="KW-0238">DNA-binding</keyword>
<dbReference type="InterPro" id="IPR052158">
    <property type="entry name" value="INH-QAR"/>
</dbReference>
<dbReference type="SUPFAM" id="SSF46689">
    <property type="entry name" value="Homeodomain-like"/>
    <property type="match status" value="2"/>
</dbReference>
<dbReference type="InterPro" id="IPR018060">
    <property type="entry name" value="HTH_AraC"/>
</dbReference>
<dbReference type="SMART" id="SM00342">
    <property type="entry name" value="HTH_ARAC"/>
    <property type="match status" value="1"/>
</dbReference>
<keyword evidence="3" id="KW-0804">Transcription</keyword>
<evidence type="ECO:0000256" key="3">
    <source>
        <dbReference type="ARBA" id="ARBA00023163"/>
    </source>
</evidence>
<gene>
    <name evidence="5" type="ORF">AAGW23_20075</name>
</gene>
<dbReference type="InterPro" id="IPR029062">
    <property type="entry name" value="Class_I_gatase-like"/>
</dbReference>
<dbReference type="PANTHER" id="PTHR43130:SF3">
    <property type="entry name" value="HTH-TYPE TRANSCRIPTIONAL REGULATOR RV1931C"/>
    <property type="match status" value="1"/>
</dbReference>
<evidence type="ECO:0000259" key="4">
    <source>
        <dbReference type="PROSITE" id="PS01124"/>
    </source>
</evidence>
<dbReference type="RefSeq" id="WP_256061656.1">
    <property type="nucleotide sequence ID" value="NZ_JBCFXD010000019.1"/>
</dbReference>
<dbReference type="PANTHER" id="PTHR43130">
    <property type="entry name" value="ARAC-FAMILY TRANSCRIPTIONAL REGULATOR"/>
    <property type="match status" value="1"/>
</dbReference>
<dbReference type="PROSITE" id="PS01124">
    <property type="entry name" value="HTH_ARAC_FAMILY_2"/>
    <property type="match status" value="1"/>
</dbReference>
<protein>
    <submittedName>
        <fullName evidence="5">Helix-turn-helix domain-containing protein</fullName>
    </submittedName>
</protein>
<comment type="caution">
    <text evidence="5">The sequence shown here is derived from an EMBL/GenBank/DDBJ whole genome shotgun (WGS) entry which is preliminary data.</text>
</comment>
<dbReference type="InterPro" id="IPR020449">
    <property type="entry name" value="Tscrpt_reg_AraC-type_HTH"/>
</dbReference>